<dbReference type="Pfam" id="PF04892">
    <property type="entry name" value="VanZ"/>
    <property type="match status" value="1"/>
</dbReference>
<keyword evidence="1" id="KW-1133">Transmembrane helix</keyword>
<dbReference type="AlphaFoldDB" id="A0A267MIH5"/>
<keyword evidence="1" id="KW-0472">Membrane</keyword>
<comment type="caution">
    <text evidence="3">The sequence shown here is derived from an EMBL/GenBank/DDBJ whole genome shotgun (WGS) entry which is preliminary data.</text>
</comment>
<proteinExistence type="predicted"/>
<feature type="domain" description="VanZ-like" evidence="2">
    <location>
        <begin position="12"/>
        <end position="148"/>
    </location>
</feature>
<protein>
    <submittedName>
        <fullName evidence="3">Phosphotransbutyrylase</fullName>
    </submittedName>
</protein>
<reference evidence="3 4" key="1">
    <citation type="submission" date="2017-06" db="EMBL/GenBank/DDBJ databases">
        <title>Draft genome sequence of anaerobic fermentative bacterium Anaeromicrobium sediminis DY2726D isolated from West Pacific Ocean sediments.</title>
        <authorList>
            <person name="Zeng X."/>
        </authorList>
    </citation>
    <scope>NUCLEOTIDE SEQUENCE [LARGE SCALE GENOMIC DNA]</scope>
    <source>
        <strain evidence="3 4">DY2726D</strain>
    </source>
</reference>
<evidence type="ECO:0000313" key="3">
    <source>
        <dbReference type="EMBL" id="PAB59384.1"/>
    </source>
</evidence>
<dbReference type="EMBL" id="NIBG01000008">
    <property type="protein sequence ID" value="PAB59384.1"/>
    <property type="molecule type" value="Genomic_DNA"/>
</dbReference>
<feature type="transmembrane region" description="Helical" evidence="1">
    <location>
        <begin position="7"/>
        <end position="26"/>
    </location>
</feature>
<keyword evidence="4" id="KW-1185">Reference proteome</keyword>
<organism evidence="3 4">
    <name type="scientific">Anaeromicrobium sediminis</name>
    <dbReference type="NCBI Taxonomy" id="1478221"/>
    <lineage>
        <taxon>Bacteria</taxon>
        <taxon>Bacillati</taxon>
        <taxon>Bacillota</taxon>
        <taxon>Clostridia</taxon>
        <taxon>Peptostreptococcales</taxon>
        <taxon>Thermotaleaceae</taxon>
        <taxon>Anaeromicrobium</taxon>
    </lineage>
</organism>
<accession>A0A267MIH5</accession>
<dbReference type="PIRSF" id="PIRSF019083">
    <property type="entry name" value="UCP019083_VanZ"/>
    <property type="match status" value="1"/>
</dbReference>
<sequence length="154" mass="17270">MTKNKKIIIFSWTLVILWMGLIFSLSNQVTNESNGLSKRVTEIIIKTVGQIIPIGIESSTTTDLVSQFNHIIRKFAHGGVYFVLGILVLKALYVSGVKGYKAFIFAFIICILYAISDEIHQFYVPGRGPQVRDVCIDSFGAFLGIGLIHKKCWR</sequence>
<feature type="transmembrane region" description="Helical" evidence="1">
    <location>
        <begin position="75"/>
        <end position="93"/>
    </location>
</feature>
<evidence type="ECO:0000259" key="2">
    <source>
        <dbReference type="Pfam" id="PF04892"/>
    </source>
</evidence>
<dbReference type="InterPro" id="IPR016747">
    <property type="entry name" value="Phosphotransbutyrylase"/>
</dbReference>
<keyword evidence="1" id="KW-0812">Transmembrane</keyword>
<evidence type="ECO:0000256" key="1">
    <source>
        <dbReference type="SAM" id="Phobius"/>
    </source>
</evidence>
<feature type="transmembrane region" description="Helical" evidence="1">
    <location>
        <begin position="100"/>
        <end position="116"/>
    </location>
</feature>
<name>A0A267MIH5_9FIRM</name>
<dbReference type="RefSeq" id="WP_095133764.1">
    <property type="nucleotide sequence ID" value="NZ_NIBG01000008.1"/>
</dbReference>
<dbReference type="NCBIfam" id="NF037970">
    <property type="entry name" value="vanZ_1"/>
    <property type="match status" value="1"/>
</dbReference>
<dbReference type="OrthoDB" id="291892at2"/>
<gene>
    <name evidence="3" type="ORF">CCE28_11030</name>
</gene>
<dbReference type="InterPro" id="IPR006976">
    <property type="entry name" value="VanZ-like"/>
</dbReference>
<evidence type="ECO:0000313" key="4">
    <source>
        <dbReference type="Proteomes" id="UP000216024"/>
    </source>
</evidence>
<dbReference type="Proteomes" id="UP000216024">
    <property type="component" value="Unassembled WGS sequence"/>
</dbReference>